<keyword evidence="3" id="KW-1185">Reference proteome</keyword>
<name>A0A256FL86_9HYPH</name>
<proteinExistence type="predicted"/>
<dbReference type="EMBL" id="NNRK01000025">
    <property type="protein sequence ID" value="OYR15520.1"/>
    <property type="molecule type" value="Genomic_DNA"/>
</dbReference>
<sequence>MKTNQHHMGRTLMTQIKPTIATTAIHGWHIPERTPDERQAARERIRLERAREVKALTKMRRRIEKRQSIGDDWDGRAANDNIAWPLATALIKEGNTDLLKYAMMYRRIHTAAKSNAVLGGSSVMLGDGMAIDRHIHVRPNGSVAYKHVRQSTAASVDIPSRKKSITDSETQLSSDKSESGYTSVPKPWRGDVPVNEMIDAQHKLGRLQSALGHLCEPFELACIDGKTLAEVGTTVGIANRSGAQGAGRALVHTALITLRDILGNLQRQDIAA</sequence>
<dbReference type="Proteomes" id="UP000216345">
    <property type="component" value="Unassembled WGS sequence"/>
</dbReference>
<organism evidence="2 3">
    <name type="scientific">Brucella rhizosphaerae</name>
    <dbReference type="NCBI Taxonomy" id="571254"/>
    <lineage>
        <taxon>Bacteria</taxon>
        <taxon>Pseudomonadati</taxon>
        <taxon>Pseudomonadota</taxon>
        <taxon>Alphaproteobacteria</taxon>
        <taxon>Hyphomicrobiales</taxon>
        <taxon>Brucellaceae</taxon>
        <taxon>Brucella/Ochrobactrum group</taxon>
        <taxon>Brucella</taxon>
    </lineage>
</organism>
<dbReference type="RefSeq" id="WP_376857739.1">
    <property type="nucleotide sequence ID" value="NZ_JBHSZK010000003.1"/>
</dbReference>
<comment type="caution">
    <text evidence="2">The sequence shown here is derived from an EMBL/GenBank/DDBJ whole genome shotgun (WGS) entry which is preliminary data.</text>
</comment>
<reference evidence="2 3" key="1">
    <citation type="submission" date="2017-07" db="EMBL/GenBank/DDBJ databases">
        <title>Phylogenetic study on the rhizospheric bacterium Ochrobactrum sp. A44.</title>
        <authorList>
            <person name="Krzyzanowska D.M."/>
            <person name="Ossowicki A."/>
            <person name="Rajewska M."/>
            <person name="Maciag T."/>
            <person name="Kaczynski Z."/>
            <person name="Czerwicka M."/>
            <person name="Jafra S."/>
        </authorList>
    </citation>
    <scope>NUCLEOTIDE SEQUENCE [LARGE SCALE GENOMIC DNA]</scope>
    <source>
        <strain evidence="2 3">PR17</strain>
    </source>
</reference>
<feature type="compositionally biased region" description="Polar residues" evidence="1">
    <location>
        <begin position="167"/>
        <end position="182"/>
    </location>
</feature>
<feature type="region of interest" description="Disordered" evidence="1">
    <location>
        <begin position="155"/>
        <end position="186"/>
    </location>
</feature>
<dbReference type="AlphaFoldDB" id="A0A256FL86"/>
<gene>
    <name evidence="2" type="ORF">CEV32_4795</name>
</gene>
<protein>
    <submittedName>
        <fullName evidence="2">Uncharacterized protein</fullName>
    </submittedName>
</protein>
<evidence type="ECO:0000256" key="1">
    <source>
        <dbReference type="SAM" id="MobiDB-lite"/>
    </source>
</evidence>
<evidence type="ECO:0000313" key="2">
    <source>
        <dbReference type="EMBL" id="OYR15520.1"/>
    </source>
</evidence>
<accession>A0A256FL86</accession>
<evidence type="ECO:0000313" key="3">
    <source>
        <dbReference type="Proteomes" id="UP000216345"/>
    </source>
</evidence>